<reference evidence="5 6" key="1">
    <citation type="submission" date="2022-10" db="EMBL/GenBank/DDBJ databases">
        <title>Luteolibacter arcticus strain CCTCC AB 2014275, whole genome shotgun sequencing project.</title>
        <authorList>
            <person name="Zhao G."/>
            <person name="Shen L."/>
        </authorList>
    </citation>
    <scope>NUCLEOTIDE SEQUENCE [LARGE SCALE GENOMIC DNA]</scope>
    <source>
        <strain evidence="5 6">CCTCC AB 2014275</strain>
    </source>
</reference>
<dbReference type="SMART" id="SM00421">
    <property type="entry name" value="HTH_LUXR"/>
    <property type="match status" value="1"/>
</dbReference>
<dbReference type="EMBL" id="JAPDDT010000001">
    <property type="protein sequence ID" value="MCW1921133.1"/>
    <property type="molecule type" value="Genomic_DNA"/>
</dbReference>
<evidence type="ECO:0000313" key="6">
    <source>
        <dbReference type="Proteomes" id="UP001320876"/>
    </source>
</evidence>
<dbReference type="InterPro" id="IPR036388">
    <property type="entry name" value="WH-like_DNA-bd_sf"/>
</dbReference>
<dbReference type="SUPFAM" id="SSF46894">
    <property type="entry name" value="C-terminal effector domain of the bipartite response regulators"/>
    <property type="match status" value="1"/>
</dbReference>
<evidence type="ECO:0000313" key="5">
    <source>
        <dbReference type="EMBL" id="MCW1921133.1"/>
    </source>
</evidence>
<dbReference type="Pfam" id="PF00196">
    <property type="entry name" value="GerE"/>
    <property type="match status" value="1"/>
</dbReference>
<dbReference type="InterPro" id="IPR000792">
    <property type="entry name" value="Tscrpt_reg_LuxR_C"/>
</dbReference>
<feature type="domain" description="HTH luxR-type" evidence="4">
    <location>
        <begin position="285"/>
        <end position="350"/>
    </location>
</feature>
<dbReference type="PRINTS" id="PR00038">
    <property type="entry name" value="HTHLUXR"/>
</dbReference>
<dbReference type="CDD" id="cd06170">
    <property type="entry name" value="LuxR_C_like"/>
    <property type="match status" value="1"/>
</dbReference>
<dbReference type="Gene3D" id="1.10.10.10">
    <property type="entry name" value="Winged helix-like DNA-binding domain superfamily/Winged helix DNA-binding domain"/>
    <property type="match status" value="1"/>
</dbReference>
<evidence type="ECO:0000259" key="4">
    <source>
        <dbReference type="PROSITE" id="PS50043"/>
    </source>
</evidence>
<keyword evidence="6" id="KW-1185">Reference proteome</keyword>
<gene>
    <name evidence="5" type="ORF">OKA05_01120</name>
</gene>
<dbReference type="RefSeq" id="WP_264485242.1">
    <property type="nucleotide sequence ID" value="NZ_JAPDDT010000001.1"/>
</dbReference>
<accession>A0ABT3GCJ5</accession>
<dbReference type="PANTHER" id="PTHR44688:SF16">
    <property type="entry name" value="DNA-BINDING TRANSCRIPTIONAL ACTIVATOR DEVR_DOSR"/>
    <property type="match status" value="1"/>
</dbReference>
<dbReference type="Proteomes" id="UP001320876">
    <property type="component" value="Unassembled WGS sequence"/>
</dbReference>
<organism evidence="5 6">
    <name type="scientific">Luteolibacter arcticus</name>
    <dbReference type="NCBI Taxonomy" id="1581411"/>
    <lineage>
        <taxon>Bacteria</taxon>
        <taxon>Pseudomonadati</taxon>
        <taxon>Verrucomicrobiota</taxon>
        <taxon>Verrucomicrobiia</taxon>
        <taxon>Verrucomicrobiales</taxon>
        <taxon>Verrucomicrobiaceae</taxon>
        <taxon>Luteolibacter</taxon>
    </lineage>
</organism>
<dbReference type="PROSITE" id="PS50043">
    <property type="entry name" value="HTH_LUXR_2"/>
    <property type="match status" value="1"/>
</dbReference>
<protein>
    <submittedName>
        <fullName evidence="5">Helix-turn-helix transcriptional regulator</fullName>
    </submittedName>
</protein>
<evidence type="ECO:0000256" key="1">
    <source>
        <dbReference type="ARBA" id="ARBA00023015"/>
    </source>
</evidence>
<keyword evidence="1" id="KW-0805">Transcription regulation</keyword>
<dbReference type="InterPro" id="IPR016032">
    <property type="entry name" value="Sig_transdc_resp-reg_C-effctor"/>
</dbReference>
<evidence type="ECO:0000256" key="2">
    <source>
        <dbReference type="ARBA" id="ARBA00023125"/>
    </source>
</evidence>
<keyword evidence="3" id="KW-0804">Transcription</keyword>
<keyword evidence="2" id="KW-0238">DNA-binding</keyword>
<dbReference type="PANTHER" id="PTHR44688">
    <property type="entry name" value="DNA-BINDING TRANSCRIPTIONAL ACTIVATOR DEVR_DOSR"/>
    <property type="match status" value="1"/>
</dbReference>
<sequence>MLGTSYFDLAQAIYRATNFDDVVDLLVAKLPGLIGTDEAVVLGSSPLVGVCSVSNHGPIAKRLKERMDLMNRLASRHPITNRVDFNNPGDLGFAMSDHISPEEYRTSEFAREVYGDDWAMTDAMFGLLVAGVRRKAYLTCYYSGSGITVQARERFDAILLTVRGVLDRLEAYNVERVVRQRIFGASAPLAIFFLNQSSEVCPLNHAAVTFAESRWAPDEAVRQLTPDQTGLIDRVVDDAWINPVTADWRDVTLDLGAGPSLIHALPKLSGEVIMMFPVSGHEPVGEEAVTILTRRQREIMEWIAEGKTSAEAAIILGISPRTVEKHLEAVFQRLGVENRIAAMRRYLDLKRGL</sequence>
<proteinExistence type="predicted"/>
<name>A0ABT3GCJ5_9BACT</name>
<comment type="caution">
    <text evidence="5">The sequence shown here is derived from an EMBL/GenBank/DDBJ whole genome shotgun (WGS) entry which is preliminary data.</text>
</comment>
<evidence type="ECO:0000256" key="3">
    <source>
        <dbReference type="ARBA" id="ARBA00023163"/>
    </source>
</evidence>